<evidence type="ECO:0000313" key="3">
    <source>
        <dbReference type="EMBL" id="NCJ07280.1"/>
    </source>
</evidence>
<dbReference type="AlphaFoldDB" id="A0A8K2A8T9"/>
<name>A0A8K2A8T9_9CYAN</name>
<reference evidence="3" key="1">
    <citation type="submission" date="2019-12" db="EMBL/GenBank/DDBJ databases">
        <title>High-Quality draft genome sequences of three cyanobacteria isolated from the limestone walls of the Old Cathedral of Coimbra.</title>
        <authorList>
            <person name="Tiago I."/>
            <person name="Soares F."/>
            <person name="Portugal A."/>
        </authorList>
    </citation>
    <scope>NUCLEOTIDE SEQUENCE [LARGE SCALE GENOMIC DNA]</scope>
    <source>
        <strain evidence="3">C</strain>
    </source>
</reference>
<keyword evidence="1" id="KW-1133">Transmembrane helix</keyword>
<organism evidence="3 4">
    <name type="scientific">Petrachloros mirabilis ULC683</name>
    <dbReference type="NCBI Taxonomy" id="2781853"/>
    <lineage>
        <taxon>Bacteria</taxon>
        <taxon>Bacillati</taxon>
        <taxon>Cyanobacteriota</taxon>
        <taxon>Cyanophyceae</taxon>
        <taxon>Synechococcales</taxon>
        <taxon>Petrachlorosaceae</taxon>
        <taxon>Petrachloros</taxon>
        <taxon>Petrachloros mirabilis</taxon>
    </lineage>
</organism>
<keyword evidence="1" id="KW-0812">Transmembrane</keyword>
<protein>
    <submittedName>
        <fullName evidence="3">ISAs1 family transposase</fullName>
    </submittedName>
</protein>
<sequence length="126" mass="14804">MTLIEQLKQIPDHRHRRGLRHPLWMLLILSLLGFLCGYTGYRPLEDFCIEHETSLRQLLGLSATQPMPLYSTFRRSFIEVDPQGWVEGFNAWSLLSKIQIRRDHPSLRHLTDGQKYSQALWDKGCQ</sequence>
<feature type="transmembrane region" description="Helical" evidence="1">
    <location>
        <begin position="21"/>
        <end position="41"/>
    </location>
</feature>
<dbReference type="InterPro" id="IPR032806">
    <property type="entry name" value="YbfD_N"/>
</dbReference>
<proteinExistence type="predicted"/>
<gene>
    <name evidence="3" type="ORF">GS597_12340</name>
</gene>
<dbReference type="Proteomes" id="UP000607397">
    <property type="component" value="Unassembled WGS sequence"/>
</dbReference>
<feature type="domain" description="H repeat-associated protein N-terminal" evidence="2">
    <location>
        <begin position="5"/>
        <end position="92"/>
    </location>
</feature>
<feature type="non-terminal residue" evidence="3">
    <location>
        <position position="126"/>
    </location>
</feature>
<keyword evidence="4" id="KW-1185">Reference proteome</keyword>
<evidence type="ECO:0000313" key="4">
    <source>
        <dbReference type="Proteomes" id="UP000607397"/>
    </source>
</evidence>
<dbReference type="EMBL" id="WVIC01000024">
    <property type="protein sequence ID" value="NCJ07280.1"/>
    <property type="molecule type" value="Genomic_DNA"/>
</dbReference>
<comment type="caution">
    <text evidence="3">The sequence shown here is derived from an EMBL/GenBank/DDBJ whole genome shotgun (WGS) entry which is preliminary data.</text>
</comment>
<accession>A0A8K2A8T9</accession>
<keyword evidence="1" id="KW-0472">Membrane</keyword>
<dbReference type="RefSeq" id="WP_161825760.1">
    <property type="nucleotide sequence ID" value="NZ_WVIC01000024.1"/>
</dbReference>
<dbReference type="Pfam" id="PF13808">
    <property type="entry name" value="DDE_Tnp_1_assoc"/>
    <property type="match status" value="1"/>
</dbReference>
<evidence type="ECO:0000256" key="1">
    <source>
        <dbReference type="SAM" id="Phobius"/>
    </source>
</evidence>
<evidence type="ECO:0000259" key="2">
    <source>
        <dbReference type="Pfam" id="PF13808"/>
    </source>
</evidence>